<gene>
    <name evidence="5" type="ORF">HMPREF0762_00971</name>
</gene>
<dbReference type="InterPro" id="IPR051920">
    <property type="entry name" value="MPT_Adenylyltrnsfr/MoaC-Rel"/>
</dbReference>
<dbReference type="STRING" id="649764.HMPREF0762_00971"/>
<dbReference type="GO" id="GO:0006777">
    <property type="term" value="P:Mo-molybdopterin cofactor biosynthetic process"/>
    <property type="evidence" value="ECO:0007669"/>
    <property type="project" value="UniProtKB-KW"/>
</dbReference>
<dbReference type="HOGENOM" id="CLU_077358_1_1_11"/>
<comment type="pathway">
    <text evidence="1">Cofactor biosynthesis; molybdopterin biosynthesis.</text>
</comment>
<feature type="region of interest" description="Disordered" evidence="3">
    <location>
        <begin position="1"/>
        <end position="43"/>
    </location>
</feature>
<dbReference type="InterPro" id="IPR036425">
    <property type="entry name" value="MoaB/Mog-like_dom_sf"/>
</dbReference>
<keyword evidence="2" id="KW-0501">Molybdenum cofactor biosynthesis</keyword>
<evidence type="ECO:0000313" key="6">
    <source>
        <dbReference type="Proteomes" id="UP000006001"/>
    </source>
</evidence>
<dbReference type="InterPro" id="IPR001453">
    <property type="entry name" value="MoaB/Mog_dom"/>
</dbReference>
<name>D0WGL7_SLAES</name>
<dbReference type="AlphaFoldDB" id="D0WGL7"/>
<dbReference type="SMART" id="SM00852">
    <property type="entry name" value="MoCF_biosynth"/>
    <property type="match status" value="1"/>
</dbReference>
<sequence>MRPACPSEPDLKGTPLTERSAATGLGRESRPVHDHRHHEEPNPVFAILTCSDTRSKKEDSAGAALEELIAERGWTCVERVVVVDDRAAISAQIARLADMDGIDIVLTCGGSGLSPRDVTPEATLDVCDRTVPGIAEGMRACSMAVTPRAMLSRAVCAQRGSTLVINLPGSEKAARENWDAVASVLPHAVSMMAGGKHPENEAVALPPRYTAEHGYFN</sequence>
<organism evidence="5 6">
    <name type="scientific">Slackia exigua (strain ATCC 700122 / DSM 15923 / CIP 105133 / JCM 11022 / KCTC 5966 / S-7)</name>
    <dbReference type="NCBI Taxonomy" id="649764"/>
    <lineage>
        <taxon>Bacteria</taxon>
        <taxon>Bacillati</taxon>
        <taxon>Actinomycetota</taxon>
        <taxon>Coriobacteriia</taxon>
        <taxon>Eggerthellales</taxon>
        <taxon>Eggerthellaceae</taxon>
        <taxon>Slackia</taxon>
    </lineage>
</organism>
<dbReference type="Gene3D" id="3.40.980.10">
    <property type="entry name" value="MoaB/Mog-like domain"/>
    <property type="match status" value="1"/>
</dbReference>
<evidence type="ECO:0000256" key="2">
    <source>
        <dbReference type="ARBA" id="ARBA00023150"/>
    </source>
</evidence>
<dbReference type="CDD" id="cd00886">
    <property type="entry name" value="MogA_MoaB"/>
    <property type="match status" value="1"/>
</dbReference>
<dbReference type="PANTHER" id="PTHR43764:SF1">
    <property type="entry name" value="MOLYBDOPTERIN MOLYBDOTRANSFERASE"/>
    <property type="match status" value="1"/>
</dbReference>
<evidence type="ECO:0000313" key="5">
    <source>
        <dbReference type="EMBL" id="EEZ61630.1"/>
    </source>
</evidence>
<evidence type="ECO:0000259" key="4">
    <source>
        <dbReference type="SMART" id="SM00852"/>
    </source>
</evidence>
<dbReference type="Proteomes" id="UP000006001">
    <property type="component" value="Unassembled WGS sequence"/>
</dbReference>
<proteinExistence type="predicted"/>
<dbReference type="eggNOG" id="COG0521">
    <property type="taxonomic scope" value="Bacteria"/>
</dbReference>
<protein>
    <submittedName>
        <fullName evidence="5">Molybdenum cofactor synthesis domain protein</fullName>
    </submittedName>
</protein>
<reference evidence="5" key="1">
    <citation type="submission" date="2009-10" db="EMBL/GenBank/DDBJ databases">
        <authorList>
            <person name="Weinstock G."/>
            <person name="Sodergren E."/>
            <person name="Clifton S."/>
            <person name="Fulton L."/>
            <person name="Fulton B."/>
            <person name="Courtney L."/>
            <person name="Fronick C."/>
            <person name="Harrison M."/>
            <person name="Strong C."/>
            <person name="Farmer C."/>
            <person name="Delahaunty K."/>
            <person name="Markovic C."/>
            <person name="Hall O."/>
            <person name="Minx P."/>
            <person name="Tomlinson C."/>
            <person name="Mitreva M."/>
            <person name="Nelson J."/>
            <person name="Hou S."/>
            <person name="Wollam A."/>
            <person name="Pepin K.H."/>
            <person name="Johnson M."/>
            <person name="Bhonagiri V."/>
            <person name="Nash W.E."/>
            <person name="Warren W."/>
            <person name="Chinwalla A."/>
            <person name="Mardis E.R."/>
            <person name="Wilson R.K."/>
        </authorList>
    </citation>
    <scope>NUCLEOTIDE SEQUENCE [LARGE SCALE GENOMIC DNA]</scope>
    <source>
        <strain evidence="5">ATCC 700122</strain>
    </source>
</reference>
<comment type="caution">
    <text evidence="5">The sequence shown here is derived from an EMBL/GenBank/DDBJ whole genome shotgun (WGS) entry which is preliminary data.</text>
</comment>
<feature type="domain" description="MoaB/Mog" evidence="4">
    <location>
        <begin position="46"/>
        <end position="188"/>
    </location>
</feature>
<dbReference type="PANTHER" id="PTHR43764">
    <property type="entry name" value="MOLYBDENUM COFACTOR BIOSYNTHESIS"/>
    <property type="match status" value="1"/>
</dbReference>
<dbReference type="EMBL" id="ACUX02000006">
    <property type="protein sequence ID" value="EEZ61630.1"/>
    <property type="molecule type" value="Genomic_DNA"/>
</dbReference>
<dbReference type="SUPFAM" id="SSF53218">
    <property type="entry name" value="Molybdenum cofactor biosynthesis proteins"/>
    <property type="match status" value="1"/>
</dbReference>
<dbReference type="Pfam" id="PF00994">
    <property type="entry name" value="MoCF_biosynth"/>
    <property type="match status" value="1"/>
</dbReference>
<accession>D0WGL7</accession>
<evidence type="ECO:0000256" key="3">
    <source>
        <dbReference type="SAM" id="MobiDB-lite"/>
    </source>
</evidence>
<evidence type="ECO:0000256" key="1">
    <source>
        <dbReference type="ARBA" id="ARBA00005046"/>
    </source>
</evidence>
<dbReference type="NCBIfam" id="TIGR00177">
    <property type="entry name" value="molyb_syn"/>
    <property type="match status" value="1"/>
</dbReference>
<keyword evidence="6" id="KW-1185">Reference proteome</keyword>
<feature type="compositionally biased region" description="Basic and acidic residues" evidence="3">
    <location>
        <begin position="27"/>
        <end position="41"/>
    </location>
</feature>